<dbReference type="Proteomes" id="UP000681722">
    <property type="component" value="Unassembled WGS sequence"/>
</dbReference>
<evidence type="ECO:0000313" key="1">
    <source>
        <dbReference type="EMBL" id="CAF4168311.1"/>
    </source>
</evidence>
<organism evidence="1 2">
    <name type="scientific">Didymodactylos carnosus</name>
    <dbReference type="NCBI Taxonomy" id="1234261"/>
    <lineage>
        <taxon>Eukaryota</taxon>
        <taxon>Metazoa</taxon>
        <taxon>Spiralia</taxon>
        <taxon>Gnathifera</taxon>
        <taxon>Rotifera</taxon>
        <taxon>Eurotatoria</taxon>
        <taxon>Bdelloidea</taxon>
        <taxon>Philodinida</taxon>
        <taxon>Philodinidae</taxon>
        <taxon>Didymodactylos</taxon>
    </lineage>
</organism>
<dbReference type="EMBL" id="CAJOBC010048107">
    <property type="protein sequence ID" value="CAF4168311.1"/>
    <property type="molecule type" value="Genomic_DNA"/>
</dbReference>
<protein>
    <submittedName>
        <fullName evidence="1">Uncharacterized protein</fullName>
    </submittedName>
</protein>
<accession>A0A8S2RHU0</accession>
<comment type="caution">
    <text evidence="1">The sequence shown here is derived from an EMBL/GenBank/DDBJ whole genome shotgun (WGS) entry which is preliminary data.</text>
</comment>
<proteinExistence type="predicted"/>
<reference evidence="1" key="1">
    <citation type="submission" date="2021-02" db="EMBL/GenBank/DDBJ databases">
        <authorList>
            <person name="Nowell W R."/>
        </authorList>
    </citation>
    <scope>NUCLEOTIDE SEQUENCE</scope>
</reference>
<evidence type="ECO:0000313" key="2">
    <source>
        <dbReference type="Proteomes" id="UP000681722"/>
    </source>
</evidence>
<dbReference type="AlphaFoldDB" id="A0A8S2RHU0"/>
<feature type="non-terminal residue" evidence="1">
    <location>
        <position position="26"/>
    </location>
</feature>
<sequence length="26" mass="2827">MRRSSSGLLLLRRSKADEGACSNFAT</sequence>
<name>A0A8S2RHU0_9BILA</name>
<gene>
    <name evidence="1" type="ORF">SRO942_LOCUS30097</name>
</gene>